<proteinExistence type="predicted"/>
<reference evidence="1 2" key="1">
    <citation type="submission" date="2020-03" db="EMBL/GenBank/DDBJ databases">
        <title>Genomic Encyclopedia of Type Strains, Phase IV (KMG-IV): sequencing the most valuable type-strain genomes for metagenomic binning, comparative biology and taxonomic classification.</title>
        <authorList>
            <person name="Goeker M."/>
        </authorList>
    </citation>
    <scope>NUCLEOTIDE SEQUENCE [LARGE SCALE GENOMIC DNA]</scope>
    <source>
        <strain evidence="1 2">DSM 105722</strain>
    </source>
</reference>
<sequence>MKRIVKYRMGCSGSGWGIWDNETGEKVEGCGTRLNALERLYELNGWTKPKRWY</sequence>
<dbReference type="AlphaFoldDB" id="A0A7X5YBB6"/>
<dbReference type="RefSeq" id="WP_158571806.1">
    <property type="nucleotide sequence ID" value="NZ_BMPA01000004.1"/>
</dbReference>
<gene>
    <name evidence="1" type="ORF">GGR15_001336</name>
</gene>
<dbReference type="GeneID" id="86892556"/>
<comment type="caution">
    <text evidence="1">The sequence shown here is derived from an EMBL/GenBank/DDBJ whole genome shotgun (WGS) entry which is preliminary data.</text>
</comment>
<evidence type="ECO:0000313" key="2">
    <source>
        <dbReference type="Proteomes" id="UP000576368"/>
    </source>
</evidence>
<name>A0A7X5YBB6_9BACT</name>
<organism evidence="1 2">
    <name type="scientific">Butyricimonas paravirosa</name>
    <dbReference type="NCBI Taxonomy" id="1472417"/>
    <lineage>
        <taxon>Bacteria</taxon>
        <taxon>Pseudomonadati</taxon>
        <taxon>Bacteroidota</taxon>
        <taxon>Bacteroidia</taxon>
        <taxon>Bacteroidales</taxon>
        <taxon>Odoribacteraceae</taxon>
        <taxon>Butyricimonas</taxon>
    </lineage>
</organism>
<dbReference type="Proteomes" id="UP000576368">
    <property type="component" value="Unassembled WGS sequence"/>
</dbReference>
<dbReference type="EMBL" id="JAATLI010000004">
    <property type="protein sequence ID" value="NJC17721.1"/>
    <property type="molecule type" value="Genomic_DNA"/>
</dbReference>
<protein>
    <submittedName>
        <fullName evidence="1">Uncharacterized protein</fullName>
    </submittedName>
</protein>
<evidence type="ECO:0000313" key="1">
    <source>
        <dbReference type="EMBL" id="NJC17721.1"/>
    </source>
</evidence>
<accession>A0A7X5YBB6</accession>